<evidence type="ECO:0000313" key="1">
    <source>
        <dbReference type="EMBL" id="MCC2218248.1"/>
    </source>
</evidence>
<name>A0ABS8FNP5_9FIRM</name>
<reference evidence="1 2" key="1">
    <citation type="submission" date="2021-10" db="EMBL/GenBank/DDBJ databases">
        <title>Anaerobic single-cell dispensing facilitates the cultivation of human gut bacteria.</title>
        <authorList>
            <person name="Afrizal A."/>
        </authorList>
    </citation>
    <scope>NUCLEOTIDE SEQUENCE [LARGE SCALE GENOMIC DNA]</scope>
    <source>
        <strain evidence="1 2">CLA-AA-H212</strain>
    </source>
</reference>
<sequence length="47" mass="5351">MIRKAAPATSDGKKSCALSQINNLLKNKKMNLIQCQDEMHQFNLEFV</sequence>
<proteinExistence type="predicted"/>
<keyword evidence="2" id="KW-1185">Reference proteome</keyword>
<gene>
    <name evidence="1" type="ORF">LKD28_04255</name>
</gene>
<organism evidence="1 2">
    <name type="scientific">Coprococcus hominis</name>
    <name type="common">ex Arizal et al. 2022</name>
    <dbReference type="NCBI Taxonomy" id="2881262"/>
    <lineage>
        <taxon>Bacteria</taxon>
        <taxon>Bacillati</taxon>
        <taxon>Bacillota</taxon>
        <taxon>Clostridia</taxon>
        <taxon>Lachnospirales</taxon>
        <taxon>Lachnospiraceae</taxon>
        <taxon>Coprococcus</taxon>
    </lineage>
</organism>
<dbReference type="RefSeq" id="WP_349095471.1">
    <property type="nucleotide sequence ID" value="NZ_JBBNHG010000026.1"/>
</dbReference>
<accession>A0ABS8FNP5</accession>
<evidence type="ECO:0000313" key="2">
    <source>
        <dbReference type="Proteomes" id="UP001198495"/>
    </source>
</evidence>
<dbReference type="EMBL" id="JAJEQT010000002">
    <property type="protein sequence ID" value="MCC2218248.1"/>
    <property type="molecule type" value="Genomic_DNA"/>
</dbReference>
<protein>
    <submittedName>
        <fullName evidence="1">Uncharacterized protein</fullName>
    </submittedName>
</protein>
<comment type="caution">
    <text evidence="1">The sequence shown here is derived from an EMBL/GenBank/DDBJ whole genome shotgun (WGS) entry which is preliminary data.</text>
</comment>
<dbReference type="Proteomes" id="UP001198495">
    <property type="component" value="Unassembled WGS sequence"/>
</dbReference>